<reference evidence="1 2" key="1">
    <citation type="journal article" date="2019" name="Int. J. Syst. Evol. Microbiol.">
        <title>The Global Catalogue of Microorganisms (GCM) 10K type strain sequencing project: providing services to taxonomists for standard genome sequencing and annotation.</title>
        <authorList>
            <consortium name="The Broad Institute Genomics Platform"/>
            <consortium name="The Broad Institute Genome Sequencing Center for Infectious Disease"/>
            <person name="Wu L."/>
            <person name="Ma J."/>
        </authorList>
    </citation>
    <scope>NUCLEOTIDE SEQUENCE [LARGE SCALE GENOMIC DNA]</scope>
    <source>
        <strain evidence="1 2">JCM 3380</strain>
    </source>
</reference>
<proteinExistence type="predicted"/>
<keyword evidence="2" id="KW-1185">Reference proteome</keyword>
<dbReference type="EMBL" id="BAAABU010000004">
    <property type="protein sequence ID" value="GAA0227563.1"/>
    <property type="molecule type" value="Genomic_DNA"/>
</dbReference>
<evidence type="ECO:0000313" key="1">
    <source>
        <dbReference type="EMBL" id="GAA0227563.1"/>
    </source>
</evidence>
<sequence>MPATHIAGSACSCHVTVPGPRIPTSTGMVPIVSQPARAAEGRAVIGTREAACEVRRLPDRIG</sequence>
<accession>A0ABN0TQW5</accession>
<evidence type="ECO:0000313" key="2">
    <source>
        <dbReference type="Proteomes" id="UP001500416"/>
    </source>
</evidence>
<name>A0ABN0TQW5_9PSEU</name>
<gene>
    <name evidence="1" type="ORF">GCM10010492_27340</name>
</gene>
<comment type="caution">
    <text evidence="1">The sequence shown here is derived from an EMBL/GenBank/DDBJ whole genome shotgun (WGS) entry which is preliminary data.</text>
</comment>
<dbReference type="Proteomes" id="UP001500416">
    <property type="component" value="Unassembled WGS sequence"/>
</dbReference>
<organism evidence="1 2">
    <name type="scientific">Saccharothrix mutabilis subsp. mutabilis</name>
    <dbReference type="NCBI Taxonomy" id="66855"/>
    <lineage>
        <taxon>Bacteria</taxon>
        <taxon>Bacillati</taxon>
        <taxon>Actinomycetota</taxon>
        <taxon>Actinomycetes</taxon>
        <taxon>Pseudonocardiales</taxon>
        <taxon>Pseudonocardiaceae</taxon>
        <taxon>Saccharothrix</taxon>
    </lineage>
</organism>
<protein>
    <submittedName>
        <fullName evidence="1">Uncharacterized protein</fullName>
    </submittedName>
</protein>